<organism evidence="1 2">
    <name type="scientific">Solanum commersonii</name>
    <name type="common">Commerson's wild potato</name>
    <name type="synonym">Commerson's nightshade</name>
    <dbReference type="NCBI Taxonomy" id="4109"/>
    <lineage>
        <taxon>Eukaryota</taxon>
        <taxon>Viridiplantae</taxon>
        <taxon>Streptophyta</taxon>
        <taxon>Embryophyta</taxon>
        <taxon>Tracheophyta</taxon>
        <taxon>Spermatophyta</taxon>
        <taxon>Magnoliopsida</taxon>
        <taxon>eudicotyledons</taxon>
        <taxon>Gunneridae</taxon>
        <taxon>Pentapetalae</taxon>
        <taxon>asterids</taxon>
        <taxon>lamiids</taxon>
        <taxon>Solanales</taxon>
        <taxon>Solanaceae</taxon>
        <taxon>Solanoideae</taxon>
        <taxon>Solaneae</taxon>
        <taxon>Solanum</taxon>
    </lineage>
</organism>
<proteinExistence type="predicted"/>
<protein>
    <submittedName>
        <fullName evidence="1">Uncharacterized protein</fullName>
    </submittedName>
</protein>
<sequence>MARKTYLEKHGKDDQGYLKIYLHERTMKLHNIVKKALNPLYLNTVHIQADQWLQDFQRTIDAWQRTRRNKFSFQIGSNSGMDKDAFDSETN</sequence>
<dbReference type="OrthoDB" id="435593at2759"/>
<accession>A0A9J6B7T0</accession>
<reference evidence="1 2" key="1">
    <citation type="submission" date="2020-09" db="EMBL/GenBank/DDBJ databases">
        <title>De no assembly of potato wild relative species, Solanum commersonii.</title>
        <authorList>
            <person name="Cho K."/>
        </authorList>
    </citation>
    <scope>NUCLEOTIDE SEQUENCE [LARGE SCALE GENOMIC DNA]</scope>
    <source>
        <strain evidence="1">LZ3.2</strain>
        <tissue evidence="1">Leaf</tissue>
    </source>
</reference>
<gene>
    <name evidence="1" type="ORF">H5410_004359</name>
</gene>
<dbReference type="AlphaFoldDB" id="A0A9J6B7T0"/>
<comment type="caution">
    <text evidence="1">The sequence shown here is derived from an EMBL/GenBank/DDBJ whole genome shotgun (WGS) entry which is preliminary data.</text>
</comment>
<evidence type="ECO:0000313" key="1">
    <source>
        <dbReference type="EMBL" id="KAG5632642.1"/>
    </source>
</evidence>
<name>A0A9J6B7T0_SOLCO</name>
<dbReference type="Proteomes" id="UP000824120">
    <property type="component" value="Chromosome 1"/>
</dbReference>
<dbReference type="EMBL" id="JACXVP010000001">
    <property type="protein sequence ID" value="KAG5632642.1"/>
    <property type="molecule type" value="Genomic_DNA"/>
</dbReference>
<keyword evidence="2" id="KW-1185">Reference proteome</keyword>
<evidence type="ECO:0000313" key="2">
    <source>
        <dbReference type="Proteomes" id="UP000824120"/>
    </source>
</evidence>